<organism evidence="2 3">
    <name type="scientific">Terrybacteria sp. (strain RIFCSPHIGHO2_01_FULL_58_15)</name>
    <dbReference type="NCBI Taxonomy" id="1802363"/>
    <lineage>
        <taxon>Bacteria</taxon>
        <taxon>Candidatus Terryibacteriota</taxon>
    </lineage>
</organism>
<reference evidence="2 3" key="1">
    <citation type="journal article" date="2016" name="Nat. Commun.">
        <title>Thousands of microbial genomes shed light on interconnected biogeochemical processes in an aquifer system.</title>
        <authorList>
            <person name="Anantharaman K."/>
            <person name="Brown C.T."/>
            <person name="Hug L.A."/>
            <person name="Sharon I."/>
            <person name="Castelle C.J."/>
            <person name="Probst A.J."/>
            <person name="Thomas B.C."/>
            <person name="Singh A."/>
            <person name="Wilkins M.J."/>
            <person name="Karaoz U."/>
            <person name="Brodie E.L."/>
            <person name="Williams K.H."/>
            <person name="Hubbard S.S."/>
            <person name="Banfield J.F."/>
        </authorList>
    </citation>
    <scope>NUCLEOTIDE SEQUENCE [LARGE SCALE GENOMIC DNA]</scope>
    <source>
        <strain evidence="3">RIFCSPHIGHO2_01_FULL_58_15</strain>
    </source>
</reference>
<evidence type="ECO:0000256" key="1">
    <source>
        <dbReference type="SAM" id="MobiDB-lite"/>
    </source>
</evidence>
<accession>A0A1G2PMY6</accession>
<sequence length="196" mass="21157">MRQHSRLLIVLILFSLGMAGGVGFLSFRLVRAAEDFRAMKAEVADFQGRILRAGALETRWESVSEKAGVIQGAFLDRDALPQFLGSAEATAIDAGVKETTSILKEEVGNIEFRLHGVGAFSPLFVFMTHLNVLPALLFVEEVSFTAASQEAVSEQPPSVDVTIRVPIRTEADVAKGIAEEASTTANEEEEIPLDGP</sequence>
<evidence type="ECO:0000313" key="3">
    <source>
        <dbReference type="Proteomes" id="UP000178690"/>
    </source>
</evidence>
<proteinExistence type="predicted"/>
<dbReference type="EMBL" id="MHST01000006">
    <property type="protein sequence ID" value="OHA49623.1"/>
    <property type="molecule type" value="Genomic_DNA"/>
</dbReference>
<feature type="compositionally biased region" description="Acidic residues" evidence="1">
    <location>
        <begin position="186"/>
        <end position="196"/>
    </location>
</feature>
<feature type="region of interest" description="Disordered" evidence="1">
    <location>
        <begin position="176"/>
        <end position="196"/>
    </location>
</feature>
<evidence type="ECO:0000313" key="2">
    <source>
        <dbReference type="EMBL" id="OHA49623.1"/>
    </source>
</evidence>
<dbReference type="Proteomes" id="UP000178690">
    <property type="component" value="Unassembled WGS sequence"/>
</dbReference>
<gene>
    <name evidence="2" type="ORF">A2682_03235</name>
</gene>
<protein>
    <submittedName>
        <fullName evidence="2">Uncharacterized protein</fullName>
    </submittedName>
</protein>
<comment type="caution">
    <text evidence="2">The sequence shown here is derived from an EMBL/GenBank/DDBJ whole genome shotgun (WGS) entry which is preliminary data.</text>
</comment>
<dbReference type="STRING" id="1802363.A2682_03235"/>
<dbReference type="AlphaFoldDB" id="A0A1G2PMY6"/>
<name>A0A1G2PMY6_TERXR</name>